<name>A0A9J6H6F1_HAELO</name>
<dbReference type="InterPro" id="IPR002401">
    <property type="entry name" value="Cyt_P450_E_grp-I"/>
</dbReference>
<evidence type="ECO:0000256" key="3">
    <source>
        <dbReference type="ARBA" id="ARBA00004406"/>
    </source>
</evidence>
<dbReference type="PRINTS" id="PR00385">
    <property type="entry name" value="P450"/>
</dbReference>
<evidence type="ECO:0000256" key="13">
    <source>
        <dbReference type="PIRSR" id="PIRSR602401-1"/>
    </source>
</evidence>
<dbReference type="InterPro" id="IPR036396">
    <property type="entry name" value="Cyt_P450_sf"/>
</dbReference>
<organism evidence="15 16">
    <name type="scientific">Haemaphysalis longicornis</name>
    <name type="common">Bush tick</name>
    <dbReference type="NCBI Taxonomy" id="44386"/>
    <lineage>
        <taxon>Eukaryota</taxon>
        <taxon>Metazoa</taxon>
        <taxon>Ecdysozoa</taxon>
        <taxon>Arthropoda</taxon>
        <taxon>Chelicerata</taxon>
        <taxon>Arachnida</taxon>
        <taxon>Acari</taxon>
        <taxon>Parasitiformes</taxon>
        <taxon>Ixodida</taxon>
        <taxon>Ixodoidea</taxon>
        <taxon>Ixodidae</taxon>
        <taxon>Haemaphysalinae</taxon>
        <taxon>Haemaphysalis</taxon>
    </lineage>
</organism>
<evidence type="ECO:0000313" key="15">
    <source>
        <dbReference type="EMBL" id="KAH9383318.1"/>
    </source>
</evidence>
<protein>
    <recommendedName>
        <fullName evidence="17">Cytochrome P450</fullName>
    </recommendedName>
</protein>
<comment type="cofactor">
    <cofactor evidence="1 13">
        <name>heme</name>
        <dbReference type="ChEBI" id="CHEBI:30413"/>
    </cofactor>
</comment>
<evidence type="ECO:0000313" key="16">
    <source>
        <dbReference type="Proteomes" id="UP000821853"/>
    </source>
</evidence>
<dbReference type="PRINTS" id="PR00463">
    <property type="entry name" value="EP450I"/>
</dbReference>
<accession>A0A9J6H6F1</accession>
<dbReference type="GO" id="GO:0004497">
    <property type="term" value="F:monooxygenase activity"/>
    <property type="evidence" value="ECO:0007669"/>
    <property type="project" value="UniProtKB-KW"/>
</dbReference>
<dbReference type="InterPro" id="IPR001128">
    <property type="entry name" value="Cyt_P450"/>
</dbReference>
<dbReference type="PANTHER" id="PTHR24292">
    <property type="entry name" value="CYTOCHROME P450"/>
    <property type="match status" value="1"/>
</dbReference>
<comment type="caution">
    <text evidence="15">The sequence shown here is derived from an EMBL/GenBank/DDBJ whole genome shotgun (WGS) entry which is preliminary data.</text>
</comment>
<sequence length="306" mass="34478">MIHITDELEDSAIDIAFAIPALRHVLSWIYPFTKHARIFGNFMNHVRDAMRSRRSGKGPKGPDLLRIIMDEQMAALKNHLETASDRERYLDDQDITSNIVILLLAGYEAMSSALSFLTYLLAKHPSEQNEILKEIDQLFPNRGSQQLSYDELRKLKRLDMVVKEGLRLYPPVPLTVTRRCTQDTTACGQFIPAGVNVLASSWLIHRDPVLWPNPEEFVPERFAAGSSERYPSGSYVPFGLGPRSCIGRELGPLIVKSVLIQLLQTCKLSLLDSVASPVRPHSRALTLVPKDGIKIRVERRLTREAA</sequence>
<evidence type="ECO:0000256" key="6">
    <source>
        <dbReference type="ARBA" id="ARBA00022723"/>
    </source>
</evidence>
<dbReference type="VEuPathDB" id="VectorBase:HLOH_061574"/>
<keyword evidence="7" id="KW-0256">Endoplasmic reticulum</keyword>
<dbReference type="GO" id="GO:0005506">
    <property type="term" value="F:iron ion binding"/>
    <property type="evidence" value="ECO:0007669"/>
    <property type="project" value="InterPro"/>
</dbReference>
<dbReference type="InterPro" id="IPR017972">
    <property type="entry name" value="Cyt_P450_CS"/>
</dbReference>
<evidence type="ECO:0000256" key="12">
    <source>
        <dbReference type="ARBA" id="ARBA00023136"/>
    </source>
</evidence>
<dbReference type="GO" id="GO:0005789">
    <property type="term" value="C:endoplasmic reticulum membrane"/>
    <property type="evidence" value="ECO:0007669"/>
    <property type="project" value="UniProtKB-SubCell"/>
</dbReference>
<comment type="similarity">
    <text evidence="4 14">Belongs to the cytochrome P450 family.</text>
</comment>
<dbReference type="OMA" id="TKHARIF"/>
<dbReference type="PROSITE" id="PS00086">
    <property type="entry name" value="CYTOCHROME_P450"/>
    <property type="match status" value="1"/>
</dbReference>
<dbReference type="AlphaFoldDB" id="A0A9J6H6F1"/>
<dbReference type="Pfam" id="PF00067">
    <property type="entry name" value="p450"/>
    <property type="match status" value="1"/>
</dbReference>
<evidence type="ECO:0008006" key="17">
    <source>
        <dbReference type="Google" id="ProtNLM"/>
    </source>
</evidence>
<evidence type="ECO:0000256" key="10">
    <source>
        <dbReference type="ARBA" id="ARBA00023004"/>
    </source>
</evidence>
<dbReference type="GO" id="GO:0016705">
    <property type="term" value="F:oxidoreductase activity, acting on paired donors, with incorporation or reduction of molecular oxygen"/>
    <property type="evidence" value="ECO:0007669"/>
    <property type="project" value="InterPro"/>
</dbReference>
<proteinExistence type="inferred from homology"/>
<comment type="subcellular location">
    <subcellularLocation>
        <location evidence="3">Endoplasmic reticulum membrane</location>
        <topology evidence="3">Peripheral membrane protein</topology>
    </subcellularLocation>
    <subcellularLocation>
        <location evidence="2">Microsome membrane</location>
        <topology evidence="2">Peripheral membrane protein</topology>
    </subcellularLocation>
</comment>
<dbReference type="SUPFAM" id="SSF48264">
    <property type="entry name" value="Cytochrome P450"/>
    <property type="match status" value="1"/>
</dbReference>
<evidence type="ECO:0000256" key="14">
    <source>
        <dbReference type="RuleBase" id="RU000461"/>
    </source>
</evidence>
<keyword evidence="5 13" id="KW-0349">Heme</keyword>
<dbReference type="InterPro" id="IPR050476">
    <property type="entry name" value="Insect_CytP450_Detox"/>
</dbReference>
<evidence type="ECO:0000256" key="7">
    <source>
        <dbReference type="ARBA" id="ARBA00022824"/>
    </source>
</evidence>
<keyword evidence="16" id="KW-1185">Reference proteome</keyword>
<dbReference type="GO" id="GO:0020037">
    <property type="term" value="F:heme binding"/>
    <property type="evidence" value="ECO:0007669"/>
    <property type="project" value="InterPro"/>
</dbReference>
<gene>
    <name evidence="15" type="ORF">HPB48_024438</name>
</gene>
<dbReference type="EMBL" id="JABSTR010001040">
    <property type="protein sequence ID" value="KAH9383318.1"/>
    <property type="molecule type" value="Genomic_DNA"/>
</dbReference>
<keyword evidence="12" id="KW-0472">Membrane</keyword>
<evidence type="ECO:0000256" key="11">
    <source>
        <dbReference type="ARBA" id="ARBA00023033"/>
    </source>
</evidence>
<keyword evidence="11 14" id="KW-0503">Monooxygenase</keyword>
<keyword evidence="10 13" id="KW-0408">Iron</keyword>
<dbReference type="OrthoDB" id="6501435at2759"/>
<evidence type="ECO:0000256" key="8">
    <source>
        <dbReference type="ARBA" id="ARBA00022848"/>
    </source>
</evidence>
<evidence type="ECO:0000256" key="4">
    <source>
        <dbReference type="ARBA" id="ARBA00010617"/>
    </source>
</evidence>
<dbReference type="PANTHER" id="PTHR24292:SF102">
    <property type="entry name" value="CYTOCHROME P450 FAMILY-RELATED"/>
    <property type="match status" value="1"/>
</dbReference>
<feature type="binding site" description="axial binding residue" evidence="13">
    <location>
        <position position="245"/>
    </location>
    <ligand>
        <name>heme</name>
        <dbReference type="ChEBI" id="CHEBI:30413"/>
    </ligand>
    <ligandPart>
        <name>Fe</name>
        <dbReference type="ChEBI" id="CHEBI:18248"/>
    </ligandPart>
</feature>
<reference evidence="15 16" key="1">
    <citation type="journal article" date="2020" name="Cell">
        <title>Large-Scale Comparative Analyses of Tick Genomes Elucidate Their Genetic Diversity and Vector Capacities.</title>
        <authorList>
            <consortium name="Tick Genome and Microbiome Consortium (TIGMIC)"/>
            <person name="Jia N."/>
            <person name="Wang J."/>
            <person name="Shi W."/>
            <person name="Du L."/>
            <person name="Sun Y."/>
            <person name="Zhan W."/>
            <person name="Jiang J.F."/>
            <person name="Wang Q."/>
            <person name="Zhang B."/>
            <person name="Ji P."/>
            <person name="Bell-Sakyi L."/>
            <person name="Cui X.M."/>
            <person name="Yuan T.T."/>
            <person name="Jiang B.G."/>
            <person name="Yang W.F."/>
            <person name="Lam T.T."/>
            <person name="Chang Q.C."/>
            <person name="Ding S.J."/>
            <person name="Wang X.J."/>
            <person name="Zhu J.G."/>
            <person name="Ruan X.D."/>
            <person name="Zhao L."/>
            <person name="Wei J.T."/>
            <person name="Ye R.Z."/>
            <person name="Que T.C."/>
            <person name="Du C.H."/>
            <person name="Zhou Y.H."/>
            <person name="Cheng J.X."/>
            <person name="Dai P.F."/>
            <person name="Guo W.B."/>
            <person name="Han X.H."/>
            <person name="Huang E.J."/>
            <person name="Li L.F."/>
            <person name="Wei W."/>
            <person name="Gao Y.C."/>
            <person name="Liu J.Z."/>
            <person name="Shao H.Z."/>
            <person name="Wang X."/>
            <person name="Wang C.C."/>
            <person name="Yang T.C."/>
            <person name="Huo Q.B."/>
            <person name="Li W."/>
            <person name="Chen H.Y."/>
            <person name="Chen S.E."/>
            <person name="Zhou L.G."/>
            <person name="Ni X.B."/>
            <person name="Tian J.H."/>
            <person name="Sheng Y."/>
            <person name="Liu T."/>
            <person name="Pan Y.S."/>
            <person name="Xia L.Y."/>
            <person name="Li J."/>
            <person name="Zhao F."/>
            <person name="Cao W.C."/>
        </authorList>
    </citation>
    <scope>NUCLEOTIDE SEQUENCE [LARGE SCALE GENOMIC DNA]</scope>
    <source>
        <strain evidence="15">HaeL-2018</strain>
    </source>
</reference>
<evidence type="ECO:0000256" key="5">
    <source>
        <dbReference type="ARBA" id="ARBA00022617"/>
    </source>
</evidence>
<evidence type="ECO:0000256" key="9">
    <source>
        <dbReference type="ARBA" id="ARBA00023002"/>
    </source>
</evidence>
<dbReference type="Gene3D" id="1.10.630.10">
    <property type="entry name" value="Cytochrome P450"/>
    <property type="match status" value="1"/>
</dbReference>
<keyword evidence="8" id="KW-0492">Microsome</keyword>
<dbReference type="Proteomes" id="UP000821853">
    <property type="component" value="Unassembled WGS sequence"/>
</dbReference>
<evidence type="ECO:0000256" key="1">
    <source>
        <dbReference type="ARBA" id="ARBA00001971"/>
    </source>
</evidence>
<evidence type="ECO:0000256" key="2">
    <source>
        <dbReference type="ARBA" id="ARBA00004174"/>
    </source>
</evidence>
<keyword evidence="6 13" id="KW-0479">Metal-binding</keyword>
<keyword evidence="9 14" id="KW-0560">Oxidoreductase</keyword>